<organism evidence="1 2">
    <name type="scientific">Shouchella clausii</name>
    <name type="common">Alkalihalobacillus clausii</name>
    <dbReference type="NCBI Taxonomy" id="79880"/>
    <lineage>
        <taxon>Bacteria</taxon>
        <taxon>Bacillati</taxon>
        <taxon>Bacillota</taxon>
        <taxon>Bacilli</taxon>
        <taxon>Bacillales</taxon>
        <taxon>Bacillaceae</taxon>
        <taxon>Shouchella</taxon>
    </lineage>
</organism>
<sequence>MRSVLTVKEQRNILREELGKCINKVKEMKVDEQSFKNMSQHDQQVYIYLDRTMQRLRTQINALEFVLNEDTELIDPYADRAAEKLNINRDSIFNAKPAKAAEGDYELDMSKLEKH</sequence>
<protein>
    <submittedName>
        <fullName evidence="1">Uncharacterized protein</fullName>
    </submittedName>
</protein>
<proteinExistence type="predicted"/>
<name>A0A268NXT9_SHOCL</name>
<evidence type="ECO:0000313" key="2">
    <source>
        <dbReference type="Proteomes" id="UP000216207"/>
    </source>
</evidence>
<reference evidence="1 2" key="1">
    <citation type="submission" date="2017-07" db="EMBL/GenBank/DDBJ databases">
        <title>Isolation and whole genome analysis of endospore-forming bacteria from heroin.</title>
        <authorList>
            <person name="Kalinowski J."/>
            <person name="Ahrens B."/>
            <person name="Al-Dilaimi A."/>
            <person name="Winkler A."/>
            <person name="Wibberg D."/>
            <person name="Schleenbecker U."/>
            <person name="Ruckert C."/>
            <person name="Wolfel R."/>
            <person name="Grass G."/>
        </authorList>
    </citation>
    <scope>NUCLEOTIDE SEQUENCE [LARGE SCALE GENOMIC DNA]</scope>
    <source>
        <strain evidence="1 2">7539</strain>
    </source>
</reference>
<dbReference type="AlphaFoldDB" id="A0A268NXT9"/>
<gene>
    <name evidence="1" type="ORF">CHH72_13580</name>
</gene>
<dbReference type="Proteomes" id="UP000216207">
    <property type="component" value="Unassembled WGS sequence"/>
</dbReference>
<dbReference type="RefSeq" id="WP_011245594.1">
    <property type="nucleotide sequence ID" value="NZ_BOQQ01000007.1"/>
</dbReference>
<comment type="caution">
    <text evidence="1">The sequence shown here is derived from an EMBL/GenBank/DDBJ whole genome shotgun (WGS) entry which is preliminary data.</text>
</comment>
<accession>A0A268NXT9</accession>
<dbReference type="EMBL" id="NPCC01000017">
    <property type="protein sequence ID" value="PAE88304.1"/>
    <property type="molecule type" value="Genomic_DNA"/>
</dbReference>
<evidence type="ECO:0000313" key="1">
    <source>
        <dbReference type="EMBL" id="PAE88304.1"/>
    </source>
</evidence>